<name>A0A6J4TS41_9ACTN</name>
<evidence type="ECO:0000256" key="15">
    <source>
        <dbReference type="HAMAP-Rule" id="MF_00339"/>
    </source>
</evidence>
<keyword evidence="7 15" id="KW-0808">Transferase</keyword>
<keyword evidence="12 15" id="KW-0460">Magnesium</keyword>
<evidence type="ECO:0000256" key="9">
    <source>
        <dbReference type="ARBA" id="ARBA00022741"/>
    </source>
</evidence>
<evidence type="ECO:0000256" key="8">
    <source>
        <dbReference type="ARBA" id="ARBA00022723"/>
    </source>
</evidence>
<evidence type="ECO:0000256" key="6">
    <source>
        <dbReference type="ARBA" id="ARBA00022533"/>
    </source>
</evidence>
<dbReference type="Gene3D" id="3.40.50.460">
    <property type="entry name" value="Phosphofructokinase domain"/>
    <property type="match status" value="1"/>
</dbReference>
<feature type="binding site" description="in other chain" evidence="15">
    <location>
        <begin position="124"/>
        <end position="126"/>
    </location>
    <ligand>
        <name>substrate</name>
        <note>ligand shared between dimeric partners</note>
    </ligand>
</feature>
<dbReference type="InterPro" id="IPR015912">
    <property type="entry name" value="Phosphofructokinase_CS"/>
</dbReference>
<comment type="caution">
    <text evidence="15">Lacks conserved residue(s) required for the propagation of feature annotation.</text>
</comment>
<feature type="binding site" evidence="15">
    <location>
        <position position="102"/>
    </location>
    <ligand>
        <name>Mg(2+)</name>
        <dbReference type="ChEBI" id="CHEBI:18420"/>
        <note>catalytic</note>
    </ligand>
</feature>
<keyword evidence="9 15" id="KW-0547">Nucleotide-binding</keyword>
<dbReference type="GO" id="GO:0006002">
    <property type="term" value="P:fructose 6-phosphate metabolic process"/>
    <property type="evidence" value="ECO:0007669"/>
    <property type="project" value="UniProtKB-UniRule"/>
</dbReference>
<keyword evidence="10 15" id="KW-0418">Kinase</keyword>
<feature type="binding site" evidence="15">
    <location>
        <position position="10"/>
    </location>
    <ligand>
        <name>ATP</name>
        <dbReference type="ChEBI" id="CHEBI:30616"/>
    </ligand>
</feature>
<sequence length="323" mass="34210">MRIAVLTSGGDAPGMNAAVRAVARTAFFRGWEVFGVRDGYRGLLGGRIYPMDRRGLGGIVHRGGTILGTERSKEFATPEGQRQAAGRLEEARIDALIVIGGNGSLTGALRLVELGVSVVGVPASIDNDVCGTESSIGVDTALNTALQAIDRLKDTASSHHRAHVVEVMGRDCGYLALMSAIAGGAEAAVVPEFEPRREALLLHMQKAYEQGKSHFIVVVAEGAPLPAEEIHEYINGTEGTYDARLTVVGHIQRGGIPTAYDRILASRLGTAAVEALADGDAGTMVAIHGDQVERVPLKGVVESRRELDPEVYKMAEVLAELPE</sequence>
<evidence type="ECO:0000256" key="3">
    <source>
        <dbReference type="ARBA" id="ARBA00004496"/>
    </source>
</evidence>
<feature type="binding site" evidence="15">
    <location>
        <begin position="71"/>
        <end position="72"/>
    </location>
    <ligand>
        <name>ATP</name>
        <dbReference type="ChEBI" id="CHEBI:30616"/>
    </ligand>
</feature>
<comment type="catalytic activity">
    <reaction evidence="14 15">
        <text>beta-D-fructose 6-phosphate + ATP = beta-D-fructose 1,6-bisphosphate + ADP + H(+)</text>
        <dbReference type="Rhea" id="RHEA:16109"/>
        <dbReference type="ChEBI" id="CHEBI:15378"/>
        <dbReference type="ChEBI" id="CHEBI:30616"/>
        <dbReference type="ChEBI" id="CHEBI:32966"/>
        <dbReference type="ChEBI" id="CHEBI:57634"/>
        <dbReference type="ChEBI" id="CHEBI:456216"/>
        <dbReference type="EC" id="2.7.1.11"/>
    </reaction>
</comment>
<feature type="binding site" description="in other chain" evidence="15">
    <location>
        <begin position="212"/>
        <end position="214"/>
    </location>
    <ligand>
        <name>ADP</name>
        <dbReference type="ChEBI" id="CHEBI:456216"/>
        <note>allosteric activator; ligand shared between dimeric partners</note>
    </ligand>
</feature>
<dbReference type="SUPFAM" id="SSF53784">
    <property type="entry name" value="Phosphofructokinase"/>
    <property type="match status" value="1"/>
</dbReference>
<dbReference type="GO" id="GO:0005945">
    <property type="term" value="C:6-phosphofructokinase complex"/>
    <property type="evidence" value="ECO:0007669"/>
    <property type="project" value="TreeGrafter"/>
</dbReference>
<feature type="active site" description="Proton acceptor" evidence="15">
    <location>
        <position position="126"/>
    </location>
</feature>
<dbReference type="GO" id="GO:0042802">
    <property type="term" value="F:identical protein binding"/>
    <property type="evidence" value="ECO:0007669"/>
    <property type="project" value="TreeGrafter"/>
</dbReference>
<dbReference type="NCBIfam" id="TIGR02482">
    <property type="entry name" value="PFKA_ATP"/>
    <property type="match status" value="1"/>
</dbReference>
<evidence type="ECO:0000256" key="7">
    <source>
        <dbReference type="ARBA" id="ARBA00022679"/>
    </source>
</evidence>
<evidence type="ECO:0000256" key="11">
    <source>
        <dbReference type="ARBA" id="ARBA00022840"/>
    </source>
</evidence>
<dbReference type="PRINTS" id="PR00476">
    <property type="entry name" value="PHFRCTKINASE"/>
</dbReference>
<keyword evidence="6 15" id="KW-0021">Allosteric enzyme</keyword>
<keyword evidence="5 15" id="KW-0963">Cytoplasm</keyword>
<dbReference type="FunFam" id="3.40.50.460:FF:000002">
    <property type="entry name" value="ATP-dependent 6-phosphofructokinase"/>
    <property type="match status" value="1"/>
</dbReference>
<dbReference type="PROSITE" id="PS00433">
    <property type="entry name" value="PHOSPHOFRUCTOKINASE"/>
    <property type="match status" value="1"/>
</dbReference>
<dbReference type="GO" id="GO:0070095">
    <property type="term" value="F:fructose-6-phosphate binding"/>
    <property type="evidence" value="ECO:0007669"/>
    <property type="project" value="TreeGrafter"/>
</dbReference>
<organism evidence="17">
    <name type="scientific">uncultured Rubrobacteraceae bacterium</name>
    <dbReference type="NCBI Taxonomy" id="349277"/>
    <lineage>
        <taxon>Bacteria</taxon>
        <taxon>Bacillati</taxon>
        <taxon>Actinomycetota</taxon>
        <taxon>Rubrobacteria</taxon>
        <taxon>Rubrobacterales</taxon>
        <taxon>Rubrobacteraceae</taxon>
        <taxon>environmental samples</taxon>
    </lineage>
</organism>
<dbReference type="UniPathway" id="UPA00109">
    <property type="reaction ID" value="UER00182"/>
</dbReference>
<dbReference type="Gene3D" id="3.40.50.450">
    <property type="match status" value="1"/>
</dbReference>
<feature type="binding site" description="in other chain" evidence="15">
    <location>
        <begin position="184"/>
        <end position="186"/>
    </location>
    <ligand>
        <name>ADP</name>
        <dbReference type="ChEBI" id="CHEBI:456216"/>
        <note>allosteric activator; ligand shared between dimeric partners</note>
    </ligand>
</feature>
<dbReference type="InterPro" id="IPR035966">
    <property type="entry name" value="PKF_sf"/>
</dbReference>
<reference evidence="17" key="1">
    <citation type="submission" date="2020-02" db="EMBL/GenBank/DDBJ databases">
        <authorList>
            <person name="Meier V. D."/>
        </authorList>
    </citation>
    <scope>NUCLEOTIDE SEQUENCE</scope>
    <source>
        <strain evidence="17">AVDCRST_MAG05</strain>
    </source>
</reference>
<feature type="binding site" evidence="15">
    <location>
        <begin position="101"/>
        <end position="104"/>
    </location>
    <ligand>
        <name>ATP</name>
        <dbReference type="ChEBI" id="CHEBI:30616"/>
    </ligand>
</feature>
<feature type="binding site" description="in other chain" evidence="15">
    <location>
        <position position="221"/>
    </location>
    <ligand>
        <name>substrate</name>
        <note>ligand shared between dimeric partners</note>
    </ligand>
</feature>
<evidence type="ECO:0000256" key="2">
    <source>
        <dbReference type="ARBA" id="ARBA00002659"/>
    </source>
</evidence>
<feature type="binding site" evidence="15">
    <location>
        <position position="244"/>
    </location>
    <ligand>
        <name>substrate</name>
        <note>ligand shared between dimeric partners</note>
    </ligand>
</feature>
<dbReference type="EC" id="2.7.1.11" evidence="15"/>
<comment type="cofactor">
    <cofactor evidence="1 15">
        <name>Mg(2+)</name>
        <dbReference type="ChEBI" id="CHEBI:18420"/>
    </cofactor>
</comment>
<evidence type="ECO:0000256" key="1">
    <source>
        <dbReference type="ARBA" id="ARBA00001946"/>
    </source>
</evidence>
<evidence type="ECO:0000256" key="4">
    <source>
        <dbReference type="ARBA" id="ARBA00004679"/>
    </source>
</evidence>
<feature type="binding site" description="in other chain" evidence="15">
    <location>
        <begin position="168"/>
        <end position="170"/>
    </location>
    <ligand>
        <name>substrate</name>
        <note>ligand shared between dimeric partners</note>
    </ligand>
</feature>
<dbReference type="HAMAP" id="MF_00339">
    <property type="entry name" value="Phosphofructokinase_I_B1"/>
    <property type="match status" value="1"/>
</dbReference>
<comment type="subcellular location">
    <subcellularLocation>
        <location evidence="3 15">Cytoplasm</location>
    </subcellularLocation>
</comment>
<keyword evidence="13 15" id="KW-0324">Glycolysis</keyword>
<comment type="activity regulation">
    <text evidence="15">Allosterically activated by ADP and other diphosphonucleosides, and allosterically inhibited by phosphoenolpyruvate.</text>
</comment>
<feature type="binding site" evidence="15">
    <location>
        <position position="161"/>
    </location>
    <ligand>
        <name>substrate</name>
        <note>ligand shared between dimeric partners</note>
    </ligand>
</feature>
<proteinExistence type="inferred from homology"/>
<keyword evidence="8 15" id="KW-0479">Metal-binding</keyword>
<dbReference type="AlphaFoldDB" id="A0A6J4TS41"/>
<evidence type="ECO:0000256" key="12">
    <source>
        <dbReference type="ARBA" id="ARBA00022842"/>
    </source>
</evidence>
<evidence type="ECO:0000259" key="16">
    <source>
        <dbReference type="Pfam" id="PF00365"/>
    </source>
</evidence>
<dbReference type="InterPro" id="IPR012003">
    <property type="entry name" value="ATP_PFK_prok-type"/>
</dbReference>
<gene>
    <name evidence="15" type="primary">pfkA</name>
    <name evidence="17" type="ORF">AVDCRST_MAG05-4401</name>
</gene>
<feature type="domain" description="Phosphofructokinase" evidence="16">
    <location>
        <begin position="2"/>
        <end position="276"/>
    </location>
</feature>
<dbReference type="PANTHER" id="PTHR13697">
    <property type="entry name" value="PHOSPHOFRUCTOKINASE"/>
    <property type="match status" value="1"/>
</dbReference>
<evidence type="ECO:0000256" key="10">
    <source>
        <dbReference type="ARBA" id="ARBA00022777"/>
    </source>
</evidence>
<comment type="pathway">
    <text evidence="4 15">Carbohydrate degradation; glycolysis; D-glyceraldehyde 3-phosphate and glycerone phosphate from D-glucose: step 3/4.</text>
</comment>
<dbReference type="PIRSF" id="PIRSF000532">
    <property type="entry name" value="ATP_PFK_prok"/>
    <property type="match status" value="1"/>
</dbReference>
<dbReference type="InterPro" id="IPR000023">
    <property type="entry name" value="Phosphofructokinase_dom"/>
</dbReference>
<evidence type="ECO:0000256" key="5">
    <source>
        <dbReference type="ARBA" id="ARBA00022490"/>
    </source>
</evidence>
<accession>A0A6J4TS41</accession>
<feature type="binding site" description="in other chain" evidence="15">
    <location>
        <position position="153"/>
    </location>
    <ligand>
        <name>ADP</name>
        <dbReference type="ChEBI" id="CHEBI:456216"/>
        <note>allosteric activator; ligand shared between dimeric partners</note>
    </ligand>
</feature>
<dbReference type="GO" id="GO:0046872">
    <property type="term" value="F:metal ion binding"/>
    <property type="evidence" value="ECO:0007669"/>
    <property type="project" value="UniProtKB-KW"/>
</dbReference>
<dbReference type="GO" id="GO:0048029">
    <property type="term" value="F:monosaccharide binding"/>
    <property type="evidence" value="ECO:0007669"/>
    <property type="project" value="TreeGrafter"/>
</dbReference>
<dbReference type="EMBL" id="CADCVM010000476">
    <property type="protein sequence ID" value="CAA9530743.1"/>
    <property type="molecule type" value="Genomic_DNA"/>
</dbReference>
<dbReference type="GO" id="GO:0030388">
    <property type="term" value="P:fructose 1,6-bisphosphate metabolic process"/>
    <property type="evidence" value="ECO:0007669"/>
    <property type="project" value="TreeGrafter"/>
</dbReference>
<keyword evidence="11 15" id="KW-0067">ATP-binding</keyword>
<dbReference type="Pfam" id="PF00365">
    <property type="entry name" value="PFK"/>
    <property type="match status" value="1"/>
</dbReference>
<comment type="similarity">
    <text evidence="15">Belongs to the phosphofructokinase type A (PFKA) family. ATP-dependent PFK group I subfamily. Prokaryotic clade 'B1' sub-subfamily.</text>
</comment>
<dbReference type="GO" id="GO:0003872">
    <property type="term" value="F:6-phosphofructokinase activity"/>
    <property type="evidence" value="ECO:0007669"/>
    <property type="project" value="UniProtKB-UniRule"/>
</dbReference>
<dbReference type="InterPro" id="IPR022953">
    <property type="entry name" value="ATP_PFK"/>
</dbReference>
<evidence type="ECO:0000256" key="14">
    <source>
        <dbReference type="ARBA" id="ARBA00048070"/>
    </source>
</evidence>
<dbReference type="PANTHER" id="PTHR13697:SF4">
    <property type="entry name" value="ATP-DEPENDENT 6-PHOSPHOFRUCTOKINASE"/>
    <property type="match status" value="1"/>
</dbReference>
<dbReference type="GO" id="GO:0005524">
    <property type="term" value="F:ATP binding"/>
    <property type="evidence" value="ECO:0007669"/>
    <property type="project" value="UniProtKB-UniRule"/>
</dbReference>
<protein>
    <recommendedName>
        <fullName evidence="15">ATP-dependent 6-phosphofructokinase</fullName>
        <shortName evidence="15">ATP-PFK</shortName>
        <shortName evidence="15">Phosphofructokinase</shortName>
        <ecNumber evidence="15">2.7.1.11</ecNumber>
    </recommendedName>
    <alternativeName>
        <fullName evidence="15">Phosphohexokinase</fullName>
    </alternativeName>
</protein>
<comment type="subunit">
    <text evidence="15">Homotetramer.</text>
</comment>
<dbReference type="GO" id="GO:0061621">
    <property type="term" value="P:canonical glycolysis"/>
    <property type="evidence" value="ECO:0007669"/>
    <property type="project" value="TreeGrafter"/>
</dbReference>
<evidence type="ECO:0000313" key="17">
    <source>
        <dbReference type="EMBL" id="CAA9530743.1"/>
    </source>
</evidence>
<comment type="function">
    <text evidence="2 15">Catalyzes the phosphorylation of D-fructose 6-phosphate to fructose 1,6-bisphosphate by ATP, the first committing step of glycolysis.</text>
</comment>
<dbReference type="GO" id="GO:0016208">
    <property type="term" value="F:AMP binding"/>
    <property type="evidence" value="ECO:0007669"/>
    <property type="project" value="TreeGrafter"/>
</dbReference>
<feature type="binding site" evidence="15">
    <location>
        <begin position="20"/>
        <end position="24"/>
    </location>
    <ligand>
        <name>ADP</name>
        <dbReference type="ChEBI" id="CHEBI:456216"/>
        <note>allosteric activator; ligand shared between dimeric partners</note>
    </ligand>
</feature>
<dbReference type="InterPro" id="IPR012828">
    <property type="entry name" value="PFKA_ATP_prok"/>
</dbReference>
<evidence type="ECO:0000256" key="13">
    <source>
        <dbReference type="ARBA" id="ARBA00023152"/>
    </source>
</evidence>
<dbReference type="NCBIfam" id="NF002872">
    <property type="entry name" value="PRK03202.1"/>
    <property type="match status" value="1"/>
</dbReference>
<feature type="binding site" description="in other chain" evidence="15">
    <location>
        <begin position="250"/>
        <end position="253"/>
    </location>
    <ligand>
        <name>substrate</name>
        <note>ligand shared between dimeric partners</note>
    </ligand>
</feature>